<dbReference type="RefSeq" id="WP_170830525.1">
    <property type="nucleotide sequence ID" value="NZ_FNHL01000001.1"/>
</dbReference>
<keyword evidence="2" id="KW-1185">Reference proteome</keyword>
<accession>A0A1G9QTD6</accession>
<dbReference type="AlphaFoldDB" id="A0A1G9QTD6"/>
<evidence type="ECO:0000313" key="2">
    <source>
        <dbReference type="Proteomes" id="UP000199451"/>
    </source>
</evidence>
<dbReference type="Gene3D" id="2.20.28.10">
    <property type="match status" value="1"/>
</dbReference>
<evidence type="ECO:0000313" key="1">
    <source>
        <dbReference type="EMBL" id="SDM14233.1"/>
    </source>
</evidence>
<protein>
    <submittedName>
        <fullName evidence="1">Uncharacterized protein</fullName>
    </submittedName>
</protein>
<dbReference type="Proteomes" id="UP000199451">
    <property type="component" value="Unassembled WGS sequence"/>
</dbReference>
<sequence length="54" mass="5850">MGGTIERLGRLKRLVGLSDEETSAYRCHGCGVGFDVQYHVCPDCGSYRVDAVGD</sequence>
<name>A0A1G9QTD6_9EURY</name>
<reference evidence="2" key="1">
    <citation type="submission" date="2016-10" db="EMBL/GenBank/DDBJ databases">
        <authorList>
            <person name="Varghese N."/>
            <person name="Submissions S."/>
        </authorList>
    </citation>
    <scope>NUCLEOTIDE SEQUENCE [LARGE SCALE GENOMIC DNA]</scope>
    <source>
        <strain evidence="2">CGMCC 1.10119</strain>
    </source>
</reference>
<proteinExistence type="predicted"/>
<dbReference type="EMBL" id="FNHL01000001">
    <property type="protein sequence ID" value="SDM14233.1"/>
    <property type="molecule type" value="Genomic_DNA"/>
</dbReference>
<dbReference type="OrthoDB" id="295069at2157"/>
<gene>
    <name evidence="1" type="ORF">SAMN04487949_1014</name>
</gene>
<organism evidence="1 2">
    <name type="scientific">Halogranum gelatinilyticum</name>
    <dbReference type="NCBI Taxonomy" id="660521"/>
    <lineage>
        <taxon>Archaea</taxon>
        <taxon>Methanobacteriati</taxon>
        <taxon>Methanobacteriota</taxon>
        <taxon>Stenosarchaea group</taxon>
        <taxon>Halobacteria</taxon>
        <taxon>Halobacteriales</taxon>
        <taxon>Haloferacaceae</taxon>
    </lineage>
</organism>
<dbReference type="STRING" id="660521.SAMN04487949_1014"/>